<feature type="compositionally biased region" description="Polar residues" evidence="7">
    <location>
        <begin position="688"/>
        <end position="703"/>
    </location>
</feature>
<dbReference type="InterPro" id="IPR011009">
    <property type="entry name" value="Kinase-like_dom_sf"/>
</dbReference>
<evidence type="ECO:0000256" key="7">
    <source>
        <dbReference type="SAM" id="MobiDB-lite"/>
    </source>
</evidence>
<gene>
    <name evidence="9" type="ORF">BLNAU_11904</name>
</gene>
<dbReference type="EC" id="2.7.12.1" evidence="9"/>
<keyword evidence="4 9" id="KW-0418">Kinase</keyword>
<feature type="compositionally biased region" description="Polar residues" evidence="7">
    <location>
        <begin position="736"/>
        <end position="746"/>
    </location>
</feature>
<name>A0ABQ9XMY0_9EUKA</name>
<keyword evidence="5 6" id="KW-0067">ATP-binding</keyword>
<protein>
    <submittedName>
        <fullName evidence="9">Dual specificity protein kinase YAK1</fullName>
        <ecNumber evidence="9">2.7.12.1</ecNumber>
    </submittedName>
</protein>
<keyword evidence="2 9" id="KW-0808">Transferase</keyword>
<evidence type="ECO:0000256" key="6">
    <source>
        <dbReference type="PROSITE-ProRule" id="PRU10141"/>
    </source>
</evidence>
<proteinExistence type="predicted"/>
<evidence type="ECO:0000256" key="4">
    <source>
        <dbReference type="ARBA" id="ARBA00022777"/>
    </source>
</evidence>
<dbReference type="PANTHER" id="PTHR24058">
    <property type="entry name" value="DUAL SPECIFICITY PROTEIN KINASE"/>
    <property type="match status" value="1"/>
</dbReference>
<dbReference type="PROSITE" id="PS00108">
    <property type="entry name" value="PROTEIN_KINASE_ST"/>
    <property type="match status" value="1"/>
</dbReference>
<comment type="caution">
    <text evidence="9">The sequence shown here is derived from an EMBL/GenBank/DDBJ whole genome shotgun (WGS) entry which is preliminary data.</text>
</comment>
<organism evidence="9 10">
    <name type="scientific">Blattamonas nauphoetae</name>
    <dbReference type="NCBI Taxonomy" id="2049346"/>
    <lineage>
        <taxon>Eukaryota</taxon>
        <taxon>Metamonada</taxon>
        <taxon>Preaxostyla</taxon>
        <taxon>Oxymonadida</taxon>
        <taxon>Blattamonas</taxon>
    </lineage>
</organism>
<dbReference type="EMBL" id="JARBJD010000095">
    <property type="protein sequence ID" value="KAK2953119.1"/>
    <property type="molecule type" value="Genomic_DNA"/>
</dbReference>
<dbReference type="SMART" id="SM00220">
    <property type="entry name" value="S_TKc"/>
    <property type="match status" value="1"/>
</dbReference>
<keyword evidence="10" id="KW-1185">Reference proteome</keyword>
<dbReference type="InterPro" id="IPR050494">
    <property type="entry name" value="Ser_Thr_dual-spec_kinase"/>
</dbReference>
<dbReference type="GO" id="GO:0004712">
    <property type="term" value="F:protein serine/threonine/tyrosine kinase activity"/>
    <property type="evidence" value="ECO:0007669"/>
    <property type="project" value="UniProtKB-EC"/>
</dbReference>
<reference evidence="9 10" key="1">
    <citation type="journal article" date="2022" name="bioRxiv">
        <title>Genomics of Preaxostyla Flagellates Illuminates Evolutionary Transitions and the Path Towards Mitochondrial Loss.</title>
        <authorList>
            <person name="Novak L.V.F."/>
            <person name="Treitli S.C."/>
            <person name="Pyrih J."/>
            <person name="Halakuc P."/>
            <person name="Pipaliya S.V."/>
            <person name="Vacek V."/>
            <person name="Brzon O."/>
            <person name="Soukal P."/>
            <person name="Eme L."/>
            <person name="Dacks J.B."/>
            <person name="Karnkowska A."/>
            <person name="Elias M."/>
            <person name="Hampl V."/>
        </authorList>
    </citation>
    <scope>NUCLEOTIDE SEQUENCE [LARGE SCALE GENOMIC DNA]</scope>
    <source>
        <strain evidence="9">NAU3</strain>
        <tissue evidence="9">Gut</tissue>
    </source>
</reference>
<accession>A0ABQ9XMY0</accession>
<evidence type="ECO:0000313" key="9">
    <source>
        <dbReference type="EMBL" id="KAK2953119.1"/>
    </source>
</evidence>
<feature type="region of interest" description="Disordered" evidence="7">
    <location>
        <begin position="462"/>
        <end position="506"/>
    </location>
</feature>
<dbReference type="PROSITE" id="PS50011">
    <property type="entry name" value="PROTEIN_KINASE_DOM"/>
    <property type="match status" value="1"/>
</dbReference>
<keyword evidence="3 6" id="KW-0547">Nucleotide-binding</keyword>
<dbReference type="Pfam" id="PF00069">
    <property type="entry name" value="Pkinase"/>
    <property type="match status" value="1"/>
</dbReference>
<evidence type="ECO:0000313" key="10">
    <source>
        <dbReference type="Proteomes" id="UP001281761"/>
    </source>
</evidence>
<evidence type="ECO:0000256" key="1">
    <source>
        <dbReference type="ARBA" id="ARBA00022527"/>
    </source>
</evidence>
<dbReference type="Gene3D" id="1.10.510.10">
    <property type="entry name" value="Transferase(Phosphotransferase) domain 1"/>
    <property type="match status" value="1"/>
</dbReference>
<feature type="compositionally biased region" description="Polar residues" evidence="7">
    <location>
        <begin position="537"/>
        <end position="557"/>
    </location>
</feature>
<keyword evidence="1" id="KW-0723">Serine/threonine-protein kinase</keyword>
<evidence type="ECO:0000256" key="2">
    <source>
        <dbReference type="ARBA" id="ARBA00022679"/>
    </source>
</evidence>
<dbReference type="InterPro" id="IPR017441">
    <property type="entry name" value="Protein_kinase_ATP_BS"/>
</dbReference>
<dbReference type="Proteomes" id="UP001281761">
    <property type="component" value="Unassembled WGS sequence"/>
</dbReference>
<feature type="domain" description="Protein kinase" evidence="8">
    <location>
        <begin position="106"/>
        <end position="431"/>
    </location>
</feature>
<evidence type="ECO:0000259" key="8">
    <source>
        <dbReference type="PROSITE" id="PS50011"/>
    </source>
</evidence>
<feature type="compositionally biased region" description="Basic residues" evidence="7">
    <location>
        <begin position="468"/>
        <end position="480"/>
    </location>
</feature>
<dbReference type="PANTHER" id="PTHR24058:SF17">
    <property type="entry name" value="HOMEODOMAIN INTERACTING PROTEIN KINASE, ISOFORM D"/>
    <property type="match status" value="1"/>
</dbReference>
<dbReference type="PROSITE" id="PS00107">
    <property type="entry name" value="PROTEIN_KINASE_ATP"/>
    <property type="match status" value="1"/>
</dbReference>
<feature type="region of interest" description="Disordered" evidence="7">
    <location>
        <begin position="537"/>
        <end position="746"/>
    </location>
</feature>
<dbReference type="SUPFAM" id="SSF56112">
    <property type="entry name" value="Protein kinase-like (PK-like)"/>
    <property type="match status" value="1"/>
</dbReference>
<feature type="binding site" evidence="6">
    <location>
        <position position="135"/>
    </location>
    <ligand>
        <name>ATP</name>
        <dbReference type="ChEBI" id="CHEBI:30616"/>
    </ligand>
</feature>
<sequence>MSKAFLDLTSKTRERSASLSVLPMARILHSHSFIKKSTVYLNELYQHCEPSKWFTRISRIAHTVLTTPSERSPNNRLDNVHGDLIVSSGDVLCAHGLNSTYQGRKYVVEVLLGKGSFGQVFRCVNPESFHSYAVKVIKNHPAYNKQALLEKRILSMLRDQDPDTVHCVRLIDDFVCQGHICFVTELLGDDLYKVLKQGRFRGFSIPLISNIGKQLLETCCFARALGIIHCDLKPENILIDGYLPKVKTIDFGSATLENHTVFTYIQSRYYRAPEILLGLPYTSQIDTWSVGCIVAELFLGRPLFPGQSEYDQIRRISLMLGNPPQEMLMKGKSSGKFCVIDPSISGRIRIATVPEFAKKSGEMFQPRQYNYLSESIEKTINGYATHLKMENPRSLRAAANREPLIDFLTTILVADPSMRPTPHQMLQHPFITGDEWSPGWVPPSDEDARAIFHALQAASRLKPPKAYPSKHRHPHLKRSQHSPFRLFNDPSHPQLSDAPKGGRPHSLSCSCVSASISLSQLDSVSVHSSPSLTPLIAPSTNSLSSGSGEHLTNSQMPSDGVSLRSRQLKIRPSPLTHLQRSVLDGDDDNRSSSPQKKSRLTKTFIAHFNDDSTALGSAPPTMVNKPDFTSPLHNRTLPFLSPDSLDSPHAGLRSPKKRNRQPDADRTTLTRAALNKTLPPLNLGGPTQPKSSTSFLPPLQTSPVVKDHHTQKRSSVPDNPSRLRASVASVNVRASYGSSPLASRKR</sequence>
<dbReference type="InterPro" id="IPR000719">
    <property type="entry name" value="Prot_kinase_dom"/>
</dbReference>
<dbReference type="Gene3D" id="3.30.200.20">
    <property type="entry name" value="Phosphorylase Kinase, domain 1"/>
    <property type="match status" value="1"/>
</dbReference>
<dbReference type="InterPro" id="IPR008271">
    <property type="entry name" value="Ser/Thr_kinase_AS"/>
</dbReference>
<evidence type="ECO:0000256" key="5">
    <source>
        <dbReference type="ARBA" id="ARBA00022840"/>
    </source>
</evidence>
<evidence type="ECO:0000256" key="3">
    <source>
        <dbReference type="ARBA" id="ARBA00022741"/>
    </source>
</evidence>